<gene>
    <name evidence="1" type="ORF">DMY87_04815</name>
</gene>
<protein>
    <recommendedName>
        <fullName evidence="3">Integrase</fullName>
    </recommendedName>
</protein>
<dbReference type="RefSeq" id="WP_110790100.1">
    <property type="nucleotide sequence ID" value="NZ_QJRY01000001.1"/>
</dbReference>
<accession>A0ABX5NWV2</accession>
<dbReference type="Proteomes" id="UP000247536">
    <property type="component" value="Unassembled WGS sequence"/>
</dbReference>
<keyword evidence="2" id="KW-1185">Reference proteome</keyword>
<proteinExistence type="predicted"/>
<comment type="caution">
    <text evidence="1">The sequence shown here is derived from an EMBL/GenBank/DDBJ whole genome shotgun (WGS) entry which is preliminary data.</text>
</comment>
<evidence type="ECO:0000313" key="1">
    <source>
        <dbReference type="EMBL" id="PYB77672.1"/>
    </source>
</evidence>
<reference evidence="1 2" key="1">
    <citation type="submission" date="2018-06" db="EMBL/GenBank/DDBJ databases">
        <title>Rhizobium wuzhouense sp. nov., isolated from roots of Oryza officinalis.</title>
        <authorList>
            <person name="Yuan T."/>
        </authorList>
    </citation>
    <scope>NUCLEOTIDE SEQUENCE [LARGE SCALE GENOMIC DNA]</scope>
    <source>
        <strain evidence="1 2">W44</strain>
    </source>
</reference>
<sequence>MAIHRHNSLYVVTIRGKGRGPLLVDAATTRDQARELETAMIAALHEERPWPSVRPAKGTLSAVLSAAWRRPGGWHTKRTGPVLYAFALEFVTSMGADRMAEEITEEGLRSYLVSRPNAELAARSVLQLLEVASDSGAASWRPGRRRGQSDQCPIALRQERHTTRTKFVRIANPGNGPLWLKTEAVVSAWA</sequence>
<name>A0ABX5NWV2_9HYPH</name>
<organism evidence="1 2">
    <name type="scientific">Rhizobium wuzhouense</name>
    <dbReference type="NCBI Taxonomy" id="1986026"/>
    <lineage>
        <taxon>Bacteria</taxon>
        <taxon>Pseudomonadati</taxon>
        <taxon>Pseudomonadota</taxon>
        <taxon>Alphaproteobacteria</taxon>
        <taxon>Hyphomicrobiales</taxon>
        <taxon>Rhizobiaceae</taxon>
        <taxon>Rhizobium/Agrobacterium group</taxon>
        <taxon>Rhizobium</taxon>
    </lineage>
</organism>
<dbReference type="EMBL" id="QJRY01000001">
    <property type="protein sequence ID" value="PYB77672.1"/>
    <property type="molecule type" value="Genomic_DNA"/>
</dbReference>
<evidence type="ECO:0008006" key="3">
    <source>
        <dbReference type="Google" id="ProtNLM"/>
    </source>
</evidence>
<evidence type="ECO:0000313" key="2">
    <source>
        <dbReference type="Proteomes" id="UP000247536"/>
    </source>
</evidence>